<evidence type="ECO:0000256" key="2">
    <source>
        <dbReference type="ARBA" id="ARBA00022857"/>
    </source>
</evidence>
<dbReference type="PRINTS" id="PR00080">
    <property type="entry name" value="SDRFAMILY"/>
</dbReference>
<gene>
    <name evidence="5" type="ORF">U7230_14490</name>
</gene>
<dbReference type="InterPro" id="IPR036291">
    <property type="entry name" value="NAD(P)-bd_dom_sf"/>
</dbReference>
<dbReference type="EMBL" id="CP141615">
    <property type="protein sequence ID" value="WRP17270.1"/>
    <property type="molecule type" value="Genomic_DNA"/>
</dbReference>
<dbReference type="Pfam" id="PF00106">
    <property type="entry name" value="adh_short"/>
    <property type="match status" value="1"/>
</dbReference>
<evidence type="ECO:0000313" key="6">
    <source>
        <dbReference type="Proteomes" id="UP001332192"/>
    </source>
</evidence>
<evidence type="ECO:0000256" key="1">
    <source>
        <dbReference type="ARBA" id="ARBA00006484"/>
    </source>
</evidence>
<dbReference type="RefSeq" id="WP_324716542.1">
    <property type="nucleotide sequence ID" value="NZ_CP141615.1"/>
</dbReference>
<keyword evidence="2" id="KW-0521">NADP</keyword>
<dbReference type="PANTHER" id="PTHR43391">
    <property type="entry name" value="RETINOL DEHYDROGENASE-RELATED"/>
    <property type="match status" value="1"/>
</dbReference>
<evidence type="ECO:0000256" key="4">
    <source>
        <dbReference type="RuleBase" id="RU000363"/>
    </source>
</evidence>
<protein>
    <submittedName>
        <fullName evidence="5">SDR family NAD(P)-dependent oxidoreductase</fullName>
    </submittedName>
</protein>
<dbReference type="Gene3D" id="3.40.50.720">
    <property type="entry name" value="NAD(P)-binding Rossmann-like Domain"/>
    <property type="match status" value="1"/>
</dbReference>
<dbReference type="CDD" id="cd05233">
    <property type="entry name" value="SDR_c"/>
    <property type="match status" value="1"/>
</dbReference>
<dbReference type="Proteomes" id="UP001332192">
    <property type="component" value="Chromosome"/>
</dbReference>
<keyword evidence="3" id="KW-0560">Oxidoreductase</keyword>
<dbReference type="PANTHER" id="PTHR43391:SF14">
    <property type="entry name" value="DEHYDROGENASE_REDUCTASE SDR FAMILY PROTEIN 7-LIKE"/>
    <property type="match status" value="1"/>
</dbReference>
<evidence type="ECO:0000256" key="3">
    <source>
        <dbReference type="ARBA" id="ARBA00023002"/>
    </source>
</evidence>
<dbReference type="InterPro" id="IPR002347">
    <property type="entry name" value="SDR_fam"/>
</dbReference>
<keyword evidence="6" id="KW-1185">Reference proteome</keyword>
<organism evidence="5 6">
    <name type="scientific">Carboxydichorda subterranea</name>
    <dbReference type="NCBI Taxonomy" id="3109565"/>
    <lineage>
        <taxon>Bacteria</taxon>
        <taxon>Bacillati</taxon>
        <taxon>Bacillota</taxon>
        <taxon>Limnochordia</taxon>
        <taxon>Limnochordales</taxon>
        <taxon>Geochordaceae</taxon>
        <taxon>Carboxydichorda</taxon>
    </lineage>
</organism>
<sequence>MAAEQGGGALRGKVALITGASRGIGRSVAIRLAREGVHAALFARTEPDLRAVAGAVQAQGARALVLPGDGRRVEDVQRAIAATIETLGGFDILVINAGVGKYGPLEAFSPDDYDWIMETNMRSTFLFARFAVPHLKRQGSGHVVIVASVAGKKGLPNEAVYCASKHAQVGFAQALDYELRPHGVKVTTIAPGGVHTHFALGTGRTPGDPQLEEYLDPEDVAEAVYFAVAQPPKSRIIEVVMRPMREPL</sequence>
<accession>A0ABZ1BXN8</accession>
<comment type="similarity">
    <text evidence="1 4">Belongs to the short-chain dehydrogenases/reductases (SDR) family.</text>
</comment>
<name>A0ABZ1BXN8_9FIRM</name>
<proteinExistence type="inferred from homology"/>
<reference evidence="5 6" key="1">
    <citation type="journal article" date="2024" name="Front. Microbiol.">
        <title>Novel thermophilic genera Geochorda gen. nov. and Carboxydochorda gen. nov. from the deep terrestrial subsurface reveal the ecophysiological diversity in the class Limnochordia.</title>
        <authorList>
            <person name="Karnachuk O.V."/>
            <person name="Lukina A.P."/>
            <person name="Avakyan M.R."/>
            <person name="Kadnikov V.V."/>
            <person name="Begmatov S."/>
            <person name="Beletsky A.V."/>
            <person name="Vlasova K.G."/>
            <person name="Novikov A.A."/>
            <person name="Shcherbakova V.A."/>
            <person name="Mardanov A.V."/>
            <person name="Ravin N.V."/>
        </authorList>
    </citation>
    <scope>NUCLEOTIDE SEQUENCE [LARGE SCALE GENOMIC DNA]</scope>
    <source>
        <strain evidence="5 6">L945</strain>
    </source>
</reference>
<dbReference type="PRINTS" id="PR00081">
    <property type="entry name" value="GDHRDH"/>
</dbReference>
<evidence type="ECO:0000313" key="5">
    <source>
        <dbReference type="EMBL" id="WRP17270.1"/>
    </source>
</evidence>
<dbReference type="SUPFAM" id="SSF51735">
    <property type="entry name" value="NAD(P)-binding Rossmann-fold domains"/>
    <property type="match status" value="1"/>
</dbReference>